<dbReference type="Gene3D" id="2.40.128.640">
    <property type="match status" value="1"/>
</dbReference>
<accession>A0A4R0ERG3</accession>
<dbReference type="OrthoDB" id="6679903at2"/>
<evidence type="ECO:0008006" key="3">
    <source>
        <dbReference type="Google" id="ProtNLM"/>
    </source>
</evidence>
<dbReference type="PROSITE" id="PS51257">
    <property type="entry name" value="PROKAR_LIPOPROTEIN"/>
    <property type="match status" value="1"/>
</dbReference>
<protein>
    <recommendedName>
        <fullName evidence="3">Copper resistance protein NlpE</fullName>
    </recommendedName>
</protein>
<dbReference type="EMBL" id="SJOA01000001">
    <property type="protein sequence ID" value="TCB62308.1"/>
    <property type="molecule type" value="Genomic_DNA"/>
</dbReference>
<dbReference type="AlphaFoldDB" id="A0A4R0ERG3"/>
<organism evidence="1 2">
    <name type="scientific">Acinetobacter terrae</name>
    <dbReference type="NCBI Taxonomy" id="2731247"/>
    <lineage>
        <taxon>Bacteria</taxon>
        <taxon>Pseudomonadati</taxon>
        <taxon>Pseudomonadota</taxon>
        <taxon>Gammaproteobacteria</taxon>
        <taxon>Moraxellales</taxon>
        <taxon>Moraxellaceae</taxon>
        <taxon>Acinetobacter</taxon>
        <taxon>Acinetobacter Taxon 24</taxon>
    </lineage>
</organism>
<reference evidence="1 2" key="1">
    <citation type="submission" date="2019-02" db="EMBL/GenBank/DDBJ databases">
        <title>High diversity of culturable Acinetobacter species in natural soil and water ecosystems.</title>
        <authorList>
            <person name="Radolfova-Krizova L."/>
            <person name="Nemec A."/>
        </authorList>
    </citation>
    <scope>NUCLEOTIDE SEQUENCE [LARGE SCALE GENOMIC DNA]</scope>
    <source>
        <strain evidence="1 2">ANC 4281</strain>
    </source>
</reference>
<evidence type="ECO:0000313" key="1">
    <source>
        <dbReference type="EMBL" id="TCB62308.1"/>
    </source>
</evidence>
<dbReference type="Proteomes" id="UP000291380">
    <property type="component" value="Unassembled WGS sequence"/>
</dbReference>
<name>A0A4R0ERG3_9GAMM</name>
<dbReference type="InterPro" id="IPR007298">
    <property type="entry name" value="Cu-R_lipoprotein_NlpE"/>
</dbReference>
<comment type="caution">
    <text evidence="1">The sequence shown here is derived from an EMBL/GenBank/DDBJ whole genome shotgun (WGS) entry which is preliminary data.</text>
</comment>
<sequence>MIIMKQTMITLSFFTMLLSSGCDNTSTSSLNEKVNLPEQPSKPIQAQIPDWVGHYKAFIPCDACEKKLISLRLYQNKTYTLKEISFFKQKIKQKESSGTFTFDEKNSNLLQLMDNKTKQNRYFSLHNHSIEPLDQNKNQFKNFEKYQIPQVQNIEVNNALKYVDIQADLFKSEKIESNGIESTKLTYFFEINNHSDRPLKLRDSDIVLVDAKNNEHISTIENNPISPIKPHKTQHELVSFIYAESHQAAYINIK</sequence>
<evidence type="ECO:0000313" key="2">
    <source>
        <dbReference type="Proteomes" id="UP000291380"/>
    </source>
</evidence>
<proteinExistence type="predicted"/>
<gene>
    <name evidence="1" type="ORF">E0H85_01975</name>
</gene>
<dbReference type="Pfam" id="PF04170">
    <property type="entry name" value="NlpE"/>
    <property type="match status" value="1"/>
</dbReference>